<dbReference type="Proteomes" id="UP001329825">
    <property type="component" value="Chromosome 8"/>
</dbReference>
<name>A0ABZ1D521_9TREE</name>
<dbReference type="InterPro" id="IPR000261">
    <property type="entry name" value="EH_dom"/>
</dbReference>
<reference evidence="9 10" key="1">
    <citation type="submission" date="2024-01" db="EMBL/GenBank/DDBJ databases">
        <title>Comparative genomics of Cryptococcus and Kwoniella reveals pathogenesis evolution and contrasting modes of karyotype evolution via chromosome fusion or intercentromeric recombination.</title>
        <authorList>
            <person name="Coelho M.A."/>
            <person name="David-Palma M."/>
            <person name="Shea T."/>
            <person name="Bowers K."/>
            <person name="McGinley-Smith S."/>
            <person name="Mohammad A.W."/>
            <person name="Gnirke A."/>
            <person name="Yurkov A.M."/>
            <person name="Nowrousian M."/>
            <person name="Sun S."/>
            <person name="Cuomo C.A."/>
            <person name="Heitman J."/>
        </authorList>
    </citation>
    <scope>NUCLEOTIDE SEQUENCE [LARGE SCALE GENOMIC DNA]</scope>
    <source>
        <strain evidence="9">CBS 11374</strain>
    </source>
</reference>
<dbReference type="SMART" id="SM00312">
    <property type="entry name" value="PX"/>
    <property type="match status" value="1"/>
</dbReference>
<dbReference type="Pfam" id="PF00787">
    <property type="entry name" value="PX"/>
    <property type="match status" value="1"/>
</dbReference>
<dbReference type="GeneID" id="87958053"/>
<keyword evidence="5" id="KW-0653">Protein transport</keyword>
<evidence type="ECO:0000256" key="5">
    <source>
        <dbReference type="ARBA" id="ARBA00022927"/>
    </source>
</evidence>
<accession>A0ABZ1D521</accession>
<evidence type="ECO:0000313" key="10">
    <source>
        <dbReference type="Proteomes" id="UP001329825"/>
    </source>
</evidence>
<proteinExistence type="inferred from homology"/>
<dbReference type="EMBL" id="CP141888">
    <property type="protein sequence ID" value="WRT68941.1"/>
    <property type="molecule type" value="Genomic_DNA"/>
</dbReference>
<evidence type="ECO:0000256" key="7">
    <source>
        <dbReference type="SAM" id="MobiDB-lite"/>
    </source>
</evidence>
<keyword evidence="10" id="KW-1185">Reference proteome</keyword>
<dbReference type="InterPro" id="IPR011992">
    <property type="entry name" value="EF-hand-dom_pair"/>
</dbReference>
<evidence type="ECO:0000256" key="2">
    <source>
        <dbReference type="ARBA" id="ARBA00010883"/>
    </source>
</evidence>
<comment type="similarity">
    <text evidence="2">Belongs to the sorting nexin family.</text>
</comment>
<dbReference type="Gene3D" id="3.30.1520.10">
    <property type="entry name" value="Phox-like domain"/>
    <property type="match status" value="1"/>
</dbReference>
<comment type="subcellular location">
    <subcellularLocation>
        <location evidence="1">Membrane</location>
        <topology evidence="1">Peripheral membrane protein</topology>
        <orientation evidence="1">Cytoplasmic side</orientation>
    </subcellularLocation>
</comment>
<evidence type="ECO:0000256" key="3">
    <source>
        <dbReference type="ARBA" id="ARBA00014268"/>
    </source>
</evidence>
<keyword evidence="4" id="KW-0813">Transport</keyword>
<evidence type="ECO:0000259" key="8">
    <source>
        <dbReference type="PROSITE" id="PS50195"/>
    </source>
</evidence>
<dbReference type="InterPro" id="IPR001683">
    <property type="entry name" value="PX_dom"/>
</dbReference>
<gene>
    <name evidence="9" type="ORF">IL334_005923</name>
</gene>
<feature type="compositionally biased region" description="Low complexity" evidence="7">
    <location>
        <begin position="10"/>
        <end position="27"/>
    </location>
</feature>
<dbReference type="InterPro" id="IPR035704">
    <property type="entry name" value="SNX8/Mvp1_PX"/>
</dbReference>
<keyword evidence="6" id="KW-0472">Membrane</keyword>
<dbReference type="CDD" id="cd06866">
    <property type="entry name" value="PX_SNX8_Mvp1p_like"/>
    <property type="match status" value="1"/>
</dbReference>
<dbReference type="InterPro" id="IPR045734">
    <property type="entry name" value="Snx8_BAR_dom"/>
</dbReference>
<sequence length="662" mass="72614">MFNAPRRMGGAPISSSAFLSSPGLSSSGYNDPLASSTPVPGHAGFGDVDPWSAVPSPARSGTPRGSVEEIREGITANTSSGREGLNGLINDPPAVYVSLFDQLEPNALGSVSLASVHRLLSTSKLPATTVEKIINLTSRDKSSLTRQEFFCALALVAYAQSSPAEDDDISIEKLSASLPHLPLPDLKPSSSSSLPSPTNHINNDNMLSAPSNGFESSDINHPITPSASTAFNAWDTAPRENGFQIPASDTLPGPGQGHISSGYSGNGSAFRSDGIVDESQLGYWKKLETVDVTLIPEKEGWFLQKYRVESDKRSSGAVSRRYSDFVWLLDCLIKRYPFRLLPALPPKRIGADATFLESRRKALRRFINFVVNHPVLKDDGALNVFLTEPSFESWRKRTKVSTEEESSSKKLNPAQEMAIPSDLDEKLGILRGNLPVILGSYQKLVVLAERGLARLQVHSGDSSRIAMSLQSIGETINKSCFRCLPENNQGCSLCQGVSNGLGEIGESWTRAAEEDEKRVTVITKHIESLKSTRDLYLSFRDLYIRHDKLSKDNVEALRKKVDSRTKKIDSLKNAAKPGWESEVDKLVAATDQDNSSISNSLSRRVFIRACMWHELSVVHHSRQAAQTTLGWREFTQDQIHGIKQLESVWEGLKERLEGMPID</sequence>
<evidence type="ECO:0000313" key="9">
    <source>
        <dbReference type="EMBL" id="WRT68941.1"/>
    </source>
</evidence>
<feature type="domain" description="PX" evidence="8">
    <location>
        <begin position="284"/>
        <end position="392"/>
    </location>
</feature>
<evidence type="ECO:0000256" key="1">
    <source>
        <dbReference type="ARBA" id="ARBA00004287"/>
    </source>
</evidence>
<organism evidence="9 10">
    <name type="scientific">Kwoniella shivajii</name>
    <dbReference type="NCBI Taxonomy" id="564305"/>
    <lineage>
        <taxon>Eukaryota</taxon>
        <taxon>Fungi</taxon>
        <taxon>Dikarya</taxon>
        <taxon>Basidiomycota</taxon>
        <taxon>Agaricomycotina</taxon>
        <taxon>Tremellomycetes</taxon>
        <taxon>Tremellales</taxon>
        <taxon>Cryptococcaceae</taxon>
        <taxon>Kwoniella</taxon>
    </lineage>
</organism>
<dbReference type="PANTHER" id="PTHR46571">
    <property type="entry name" value="SORTING NEXIN-8"/>
    <property type="match status" value="1"/>
</dbReference>
<evidence type="ECO:0000256" key="6">
    <source>
        <dbReference type="ARBA" id="ARBA00023136"/>
    </source>
</evidence>
<protein>
    <recommendedName>
        <fullName evidence="3">Sorting nexin MVP1</fullName>
    </recommendedName>
</protein>
<dbReference type="PROSITE" id="PS50195">
    <property type="entry name" value="PX"/>
    <property type="match status" value="1"/>
</dbReference>
<dbReference type="InterPro" id="IPR036871">
    <property type="entry name" value="PX_dom_sf"/>
</dbReference>
<dbReference type="Gene3D" id="1.10.238.10">
    <property type="entry name" value="EF-hand"/>
    <property type="match status" value="1"/>
</dbReference>
<dbReference type="SMART" id="SM00027">
    <property type="entry name" value="EH"/>
    <property type="match status" value="1"/>
</dbReference>
<dbReference type="Pfam" id="PF19566">
    <property type="entry name" value="Snx8_BAR_dom"/>
    <property type="match status" value="1"/>
</dbReference>
<dbReference type="SUPFAM" id="SSF47473">
    <property type="entry name" value="EF-hand"/>
    <property type="match status" value="1"/>
</dbReference>
<dbReference type="SUPFAM" id="SSF64268">
    <property type="entry name" value="PX domain"/>
    <property type="match status" value="1"/>
</dbReference>
<evidence type="ECO:0000256" key="4">
    <source>
        <dbReference type="ARBA" id="ARBA00022448"/>
    </source>
</evidence>
<dbReference type="CDD" id="cd07597">
    <property type="entry name" value="BAR_SNX8"/>
    <property type="match status" value="1"/>
</dbReference>
<dbReference type="InterPro" id="IPR028662">
    <property type="entry name" value="SNX8/Mvp1"/>
</dbReference>
<dbReference type="PANTHER" id="PTHR46571:SF1">
    <property type="entry name" value="SORTING NEXIN-8"/>
    <property type="match status" value="1"/>
</dbReference>
<dbReference type="RefSeq" id="XP_062793680.1">
    <property type="nucleotide sequence ID" value="XM_062937629.1"/>
</dbReference>
<feature type="region of interest" description="Disordered" evidence="7">
    <location>
        <begin position="1"/>
        <end position="70"/>
    </location>
</feature>